<dbReference type="CDD" id="cd01283">
    <property type="entry name" value="cytidine_deaminase"/>
    <property type="match status" value="1"/>
</dbReference>
<protein>
    <submittedName>
        <fullName evidence="7">Apolipoprotein B mRNA editing enzyme, catalytic polypeptide-like 2a</fullName>
    </submittedName>
</protein>
<sequence length="225" mass="26171">MAEKANGQEKPTNNQENKENGENGANGANQENSENQVEPMELPPFEIISGDRLSPFFFKFQFKNVEYSSGRNKTFLCYSVEIHSEEVETFQGYLEDEHISMHAEEAFFRDILPECNPEIRYHVTWYMSSSPCSACAAKVAEALKSRKNMRLTIMVARLFMWEEPEIQDGLQLLKASGCKLKIMKPSDFVYTWNTFVEPEGQTFTPWEDVQENYEYYEKILDEILH</sequence>
<dbReference type="Ensembl" id="ENSECRT00000021026.1">
    <property type="protein sequence ID" value="ENSECRP00000020579.1"/>
    <property type="gene ID" value="ENSECRG00000013828.1"/>
</dbReference>
<gene>
    <name evidence="7" type="primary">APOBEC2</name>
    <name evidence="7" type="synonym">apobec2a</name>
</gene>
<reference evidence="7" key="2">
    <citation type="submission" date="2025-08" db="UniProtKB">
        <authorList>
            <consortium name="Ensembl"/>
        </authorList>
    </citation>
    <scope>IDENTIFICATION</scope>
</reference>
<reference evidence="7" key="3">
    <citation type="submission" date="2025-09" db="UniProtKB">
        <authorList>
            <consortium name="Ensembl"/>
        </authorList>
    </citation>
    <scope>IDENTIFICATION</scope>
</reference>
<dbReference type="GO" id="GO:0003723">
    <property type="term" value="F:RNA binding"/>
    <property type="evidence" value="ECO:0007669"/>
    <property type="project" value="TreeGrafter"/>
</dbReference>
<feature type="compositionally biased region" description="Low complexity" evidence="5">
    <location>
        <begin position="22"/>
        <end position="36"/>
    </location>
</feature>
<dbReference type="GO" id="GO:0016554">
    <property type="term" value="P:cytidine to uridine editing"/>
    <property type="evidence" value="ECO:0007669"/>
    <property type="project" value="TreeGrafter"/>
</dbReference>
<evidence type="ECO:0000256" key="3">
    <source>
        <dbReference type="ARBA" id="ARBA00022723"/>
    </source>
</evidence>
<feature type="region of interest" description="Disordered" evidence="5">
    <location>
        <begin position="1"/>
        <end position="38"/>
    </location>
</feature>
<evidence type="ECO:0000256" key="4">
    <source>
        <dbReference type="ARBA" id="ARBA00022801"/>
    </source>
</evidence>
<evidence type="ECO:0000256" key="1">
    <source>
        <dbReference type="ARBA" id="ARBA00001947"/>
    </source>
</evidence>
<dbReference type="InterPro" id="IPR016193">
    <property type="entry name" value="Cytidine_deaminase-like"/>
</dbReference>
<dbReference type="InterPro" id="IPR050610">
    <property type="entry name" value="APOBEC_Cyt_Deaminase"/>
</dbReference>
<dbReference type="AlphaFoldDB" id="A0A8C4SRW6"/>
<evidence type="ECO:0000313" key="8">
    <source>
        <dbReference type="Proteomes" id="UP000694620"/>
    </source>
</evidence>
<dbReference type="GO" id="GO:0005737">
    <property type="term" value="C:cytoplasm"/>
    <property type="evidence" value="ECO:0007669"/>
    <property type="project" value="TreeGrafter"/>
</dbReference>
<evidence type="ECO:0000313" key="7">
    <source>
        <dbReference type="Ensembl" id="ENSECRP00000020579.1"/>
    </source>
</evidence>
<proteinExistence type="inferred from homology"/>
<dbReference type="PROSITE" id="PS51747">
    <property type="entry name" value="CYT_DCMP_DEAMINASES_2"/>
    <property type="match status" value="1"/>
</dbReference>
<dbReference type="OrthoDB" id="8841220at2759"/>
<dbReference type="Proteomes" id="UP000694620">
    <property type="component" value="Chromosome 3"/>
</dbReference>
<dbReference type="GeneTree" id="ENSGT00940000156616"/>
<keyword evidence="3" id="KW-0479">Metal-binding</keyword>
<keyword evidence="8" id="KW-1185">Reference proteome</keyword>
<dbReference type="GO" id="GO:0004126">
    <property type="term" value="F:cytidine deaminase activity"/>
    <property type="evidence" value="ECO:0007669"/>
    <property type="project" value="TreeGrafter"/>
</dbReference>
<feature type="domain" description="CMP/dCMP-type deaminase" evidence="6">
    <location>
        <begin position="70"/>
        <end position="173"/>
    </location>
</feature>
<name>A0A8C4SRW6_ERPCA</name>
<comment type="similarity">
    <text evidence="2">Belongs to the cytidine and deoxycytidylate deaminase family.</text>
</comment>
<dbReference type="Pfam" id="PF18772">
    <property type="entry name" value="APOBEC2"/>
    <property type="match status" value="1"/>
</dbReference>
<accession>A0A8C4SRW6</accession>
<evidence type="ECO:0000256" key="2">
    <source>
        <dbReference type="ARBA" id="ARBA00006576"/>
    </source>
</evidence>
<dbReference type="SUPFAM" id="SSF53927">
    <property type="entry name" value="Cytidine deaminase-like"/>
    <property type="match status" value="1"/>
</dbReference>
<dbReference type="PANTHER" id="PTHR13857:SF4">
    <property type="entry name" value="C-U-EDITING ENZYME APOBEC-2"/>
    <property type="match status" value="1"/>
</dbReference>
<comment type="cofactor">
    <cofactor evidence="1">
        <name>Zn(2+)</name>
        <dbReference type="ChEBI" id="CHEBI:29105"/>
    </cofactor>
</comment>
<dbReference type="PANTHER" id="PTHR13857">
    <property type="entry name" value="MRNA EDITING ENZYME"/>
    <property type="match status" value="1"/>
</dbReference>
<evidence type="ECO:0000259" key="6">
    <source>
        <dbReference type="PROSITE" id="PS51747"/>
    </source>
</evidence>
<organism evidence="7 8">
    <name type="scientific">Erpetoichthys calabaricus</name>
    <name type="common">Rope fish</name>
    <name type="synonym">Calamoichthys calabaricus</name>
    <dbReference type="NCBI Taxonomy" id="27687"/>
    <lineage>
        <taxon>Eukaryota</taxon>
        <taxon>Metazoa</taxon>
        <taxon>Chordata</taxon>
        <taxon>Craniata</taxon>
        <taxon>Vertebrata</taxon>
        <taxon>Euteleostomi</taxon>
        <taxon>Actinopterygii</taxon>
        <taxon>Polypteriformes</taxon>
        <taxon>Polypteridae</taxon>
        <taxon>Erpetoichthys</taxon>
    </lineage>
</organism>
<keyword evidence="4" id="KW-0378">Hydrolase</keyword>
<evidence type="ECO:0000256" key="5">
    <source>
        <dbReference type="SAM" id="MobiDB-lite"/>
    </source>
</evidence>
<dbReference type="InterPro" id="IPR002125">
    <property type="entry name" value="CMP_dCMP_dom"/>
</dbReference>
<dbReference type="GO" id="GO:0046872">
    <property type="term" value="F:metal ion binding"/>
    <property type="evidence" value="ECO:0007669"/>
    <property type="project" value="UniProtKB-KW"/>
</dbReference>
<reference evidence="7" key="1">
    <citation type="submission" date="2021-06" db="EMBL/GenBank/DDBJ databases">
        <authorList>
            <consortium name="Wellcome Sanger Institute Data Sharing"/>
        </authorList>
    </citation>
    <scope>NUCLEOTIDE SEQUENCE [LARGE SCALE GENOMIC DNA]</scope>
</reference>
<dbReference type="GO" id="GO:0005634">
    <property type="term" value="C:nucleus"/>
    <property type="evidence" value="ECO:0007669"/>
    <property type="project" value="TreeGrafter"/>
</dbReference>
<dbReference type="Gene3D" id="3.40.140.10">
    <property type="entry name" value="Cytidine Deaminase, domain 2"/>
    <property type="match status" value="1"/>
</dbReference>